<gene>
    <name evidence="2" type="ORF">ILEXP_LOCUS37562</name>
</gene>
<dbReference type="PANTHER" id="PTHR33385">
    <property type="entry name" value="PROTEIN XRI1"/>
    <property type="match status" value="1"/>
</dbReference>
<reference evidence="2 3" key="1">
    <citation type="submission" date="2024-02" db="EMBL/GenBank/DDBJ databases">
        <authorList>
            <person name="Vignale AGUSTIN F."/>
            <person name="Sosa J E."/>
            <person name="Modenutti C."/>
        </authorList>
    </citation>
    <scope>NUCLEOTIDE SEQUENCE [LARGE SCALE GENOMIC DNA]</scope>
</reference>
<dbReference type="AlphaFoldDB" id="A0ABC8TGV3"/>
<comment type="caution">
    <text evidence="2">The sequence shown here is derived from an EMBL/GenBank/DDBJ whole genome shotgun (WGS) entry which is preliminary data.</text>
</comment>
<accession>A0ABC8TGV3</accession>
<evidence type="ECO:0000256" key="1">
    <source>
        <dbReference type="SAM" id="MobiDB-lite"/>
    </source>
</evidence>
<protein>
    <submittedName>
        <fullName evidence="2">Uncharacterized protein</fullName>
    </submittedName>
</protein>
<evidence type="ECO:0000313" key="2">
    <source>
        <dbReference type="EMBL" id="CAK9168221.1"/>
    </source>
</evidence>
<name>A0ABC8TGV3_9AQUA</name>
<keyword evidence="3" id="KW-1185">Reference proteome</keyword>
<proteinExistence type="predicted"/>
<feature type="region of interest" description="Disordered" evidence="1">
    <location>
        <begin position="132"/>
        <end position="152"/>
    </location>
</feature>
<dbReference type="EMBL" id="CAUOFW020005035">
    <property type="protein sequence ID" value="CAK9168221.1"/>
    <property type="molecule type" value="Genomic_DNA"/>
</dbReference>
<dbReference type="Proteomes" id="UP001642360">
    <property type="component" value="Unassembled WGS sequence"/>
</dbReference>
<sequence length="173" mass="19616">MVAARSGIGNVRIIAFKRIPYHQFWRERILLKRQSDFPDFQDTSASSYEGLDQSSEGWLADCCNDAEMHFRPDDMNQSGASNVQIYITGKKSYMQTPTNLTSYVVYLFAFVKPCNVFGYVTLKVINQHILTPPSKSKQNNEDPSVYPTSAFYGKPVVGKTKIRTKEEKDASPL</sequence>
<dbReference type="InterPro" id="IPR039933">
    <property type="entry name" value="XRI1"/>
</dbReference>
<evidence type="ECO:0000313" key="3">
    <source>
        <dbReference type="Proteomes" id="UP001642360"/>
    </source>
</evidence>
<organism evidence="2 3">
    <name type="scientific">Ilex paraguariensis</name>
    <name type="common">yerba mate</name>
    <dbReference type="NCBI Taxonomy" id="185542"/>
    <lineage>
        <taxon>Eukaryota</taxon>
        <taxon>Viridiplantae</taxon>
        <taxon>Streptophyta</taxon>
        <taxon>Embryophyta</taxon>
        <taxon>Tracheophyta</taxon>
        <taxon>Spermatophyta</taxon>
        <taxon>Magnoliopsida</taxon>
        <taxon>eudicotyledons</taxon>
        <taxon>Gunneridae</taxon>
        <taxon>Pentapetalae</taxon>
        <taxon>asterids</taxon>
        <taxon>campanulids</taxon>
        <taxon>Aquifoliales</taxon>
        <taxon>Aquifoliaceae</taxon>
        <taxon>Ilex</taxon>
    </lineage>
</organism>
<dbReference type="PANTHER" id="PTHR33385:SF4">
    <property type="entry name" value="PROTEIN XRI1"/>
    <property type="match status" value="1"/>
</dbReference>